<evidence type="ECO:0000313" key="3">
    <source>
        <dbReference type="Proteomes" id="UP001085076"/>
    </source>
</evidence>
<evidence type="ECO:0000313" key="2">
    <source>
        <dbReference type="EMBL" id="KAJ0961151.1"/>
    </source>
</evidence>
<name>A0A9D5BV08_9LILI</name>
<gene>
    <name evidence="2" type="ORF">J5N97_000901</name>
</gene>
<comment type="caution">
    <text evidence="2">The sequence shown here is derived from an EMBL/GenBank/DDBJ whole genome shotgun (WGS) entry which is preliminary data.</text>
</comment>
<feature type="compositionally biased region" description="Basic and acidic residues" evidence="1">
    <location>
        <begin position="67"/>
        <end position="89"/>
    </location>
</feature>
<reference evidence="2 3" key="1">
    <citation type="journal article" date="2022" name="Hortic Res">
        <title>The genome of Dioscorea zingiberensis sheds light on the biosynthesis, origin and evolution of the medicinally important diosgenin saponins.</title>
        <authorList>
            <person name="Li Y."/>
            <person name="Tan C."/>
            <person name="Li Z."/>
            <person name="Guo J."/>
            <person name="Li S."/>
            <person name="Chen X."/>
            <person name="Wang C."/>
            <person name="Dai X."/>
            <person name="Yang H."/>
            <person name="Song W."/>
            <person name="Hou L."/>
            <person name="Xu J."/>
            <person name="Tong Z."/>
            <person name="Xu A."/>
            <person name="Yuan X."/>
            <person name="Wang W."/>
            <person name="Yang Q."/>
            <person name="Chen L."/>
            <person name="Sun Z."/>
            <person name="Wang K."/>
            <person name="Pan B."/>
            <person name="Chen J."/>
            <person name="Bao Y."/>
            <person name="Liu F."/>
            <person name="Qi X."/>
            <person name="Gang D.R."/>
            <person name="Wen J."/>
            <person name="Li J."/>
        </authorList>
    </citation>
    <scope>NUCLEOTIDE SEQUENCE [LARGE SCALE GENOMIC DNA]</scope>
    <source>
        <strain evidence="2">Dzin_1.0</strain>
    </source>
</reference>
<accession>A0A9D5BV08</accession>
<dbReference type="AlphaFoldDB" id="A0A9D5BV08"/>
<protein>
    <submittedName>
        <fullName evidence="2">Uncharacterized protein</fullName>
    </submittedName>
</protein>
<feature type="region of interest" description="Disordered" evidence="1">
    <location>
        <begin position="1"/>
        <end position="51"/>
    </location>
</feature>
<organism evidence="2 3">
    <name type="scientific">Dioscorea zingiberensis</name>
    <dbReference type="NCBI Taxonomy" id="325984"/>
    <lineage>
        <taxon>Eukaryota</taxon>
        <taxon>Viridiplantae</taxon>
        <taxon>Streptophyta</taxon>
        <taxon>Embryophyta</taxon>
        <taxon>Tracheophyta</taxon>
        <taxon>Spermatophyta</taxon>
        <taxon>Magnoliopsida</taxon>
        <taxon>Liliopsida</taxon>
        <taxon>Dioscoreales</taxon>
        <taxon>Dioscoreaceae</taxon>
        <taxon>Dioscorea</taxon>
    </lineage>
</organism>
<keyword evidence="3" id="KW-1185">Reference proteome</keyword>
<proteinExistence type="predicted"/>
<dbReference type="EMBL" id="JAGGNH010000040">
    <property type="protein sequence ID" value="KAJ0961151.1"/>
    <property type="molecule type" value="Genomic_DNA"/>
</dbReference>
<dbReference type="OrthoDB" id="272512at2759"/>
<sequence>MGTLKRSTRTPPRGRWHRPRNQRAASNPDSKISPEEGCSDGEHSKRWRRSTPCQKYTVRRDALRDVGARSVGDEGRRVPWGSRDGDPRADPVGGWDAVDTGFVYFTGHCRICIAFLGSEQGWGAGGPFLHMSGKWRREVVVNCGRLSFLEGDGCSRLGFYWISESRRSLSDQLRFETHAMVMLEIELDSFPHS</sequence>
<dbReference type="Proteomes" id="UP001085076">
    <property type="component" value="Unassembled WGS sequence"/>
</dbReference>
<evidence type="ECO:0000256" key="1">
    <source>
        <dbReference type="SAM" id="MobiDB-lite"/>
    </source>
</evidence>
<feature type="region of interest" description="Disordered" evidence="1">
    <location>
        <begin position="67"/>
        <end position="92"/>
    </location>
</feature>
<feature type="compositionally biased region" description="Basic residues" evidence="1">
    <location>
        <begin position="1"/>
        <end position="21"/>
    </location>
</feature>